<keyword evidence="2" id="KW-1185">Reference proteome</keyword>
<proteinExistence type="predicted"/>
<evidence type="ECO:0000313" key="2">
    <source>
        <dbReference type="Proteomes" id="UP001183246"/>
    </source>
</evidence>
<protein>
    <submittedName>
        <fullName evidence="1">Uncharacterized protein</fullName>
    </submittedName>
</protein>
<sequence length="79" mass="8729">MGPEAREVAERQPFTVTLNPVRPYLTAPRRHSDDAEHLAQAERRWALEMALRGIDVGPTTIHGVHVRPDSRTPPVAVGA</sequence>
<dbReference type="EMBL" id="JAVREL010000023">
    <property type="protein sequence ID" value="MDT0346742.1"/>
    <property type="molecule type" value="Genomic_DNA"/>
</dbReference>
<accession>A0ABU2MYL4</accession>
<name>A0ABU2MYL4_9ACTN</name>
<organism evidence="1 2">
    <name type="scientific">Streptomyces litchfieldiae</name>
    <dbReference type="NCBI Taxonomy" id="3075543"/>
    <lineage>
        <taxon>Bacteria</taxon>
        <taxon>Bacillati</taxon>
        <taxon>Actinomycetota</taxon>
        <taxon>Actinomycetes</taxon>
        <taxon>Kitasatosporales</taxon>
        <taxon>Streptomycetaceae</taxon>
        <taxon>Streptomyces</taxon>
    </lineage>
</organism>
<evidence type="ECO:0000313" key="1">
    <source>
        <dbReference type="EMBL" id="MDT0346742.1"/>
    </source>
</evidence>
<gene>
    <name evidence="1" type="ORF">RM590_29785</name>
</gene>
<dbReference type="RefSeq" id="WP_311707860.1">
    <property type="nucleotide sequence ID" value="NZ_JAVREL010000023.1"/>
</dbReference>
<reference evidence="2" key="1">
    <citation type="submission" date="2023-07" db="EMBL/GenBank/DDBJ databases">
        <title>30 novel species of actinomycetes from the DSMZ collection.</title>
        <authorList>
            <person name="Nouioui I."/>
        </authorList>
    </citation>
    <scope>NUCLEOTIDE SEQUENCE [LARGE SCALE GENOMIC DNA]</scope>
    <source>
        <strain evidence="2">DSM 44938</strain>
    </source>
</reference>
<comment type="caution">
    <text evidence="1">The sequence shown here is derived from an EMBL/GenBank/DDBJ whole genome shotgun (WGS) entry which is preliminary data.</text>
</comment>
<dbReference type="Proteomes" id="UP001183246">
    <property type="component" value="Unassembled WGS sequence"/>
</dbReference>